<feature type="compositionally biased region" description="Acidic residues" evidence="1">
    <location>
        <begin position="142"/>
        <end position="154"/>
    </location>
</feature>
<dbReference type="Proteomes" id="UP001153678">
    <property type="component" value="Unassembled WGS sequence"/>
</dbReference>
<sequence>MVKNPGVRKQREESLINWMWLSSNPTPLSFFRYTDAVDRSRSINKYSSIITKAINRNTNITISDKLNNVLDKFNKGEYKNDWEDWKKERTKSVTVTNIVETNFDVHNEYNSTFNTPTFGKRNSKDSSKKSARRKTKRVKLPDDDEELDDNEDSSESQSTDENPTNGSETSPPRSSNKEKLLSTPNKRNMHDVEIVRYLDAMENCLKHNRILSDAPPVWTKPLEAYLDNAFKKESDEFKMSIVQEIREDKGNHFRLYCEKILMDFYNLVDIFPDMSRRIGKRKYIVQNISSLFKFYETTFGKICIDWIESHSPSGKLTKSTTNFGIVKVDIKDDTKKSLHTDILNLISILLDHLDLSVEVATRIKVFSFQVIEYRITFYSLNMLNDGSFLASELGSALFPFSFDARAKYKQILFLMGIFHKEVMNQISLIQELDLKVDHYKGKSVRSVLKIPMALKELLQKKFED</sequence>
<feature type="compositionally biased region" description="Polar residues" evidence="1">
    <location>
        <begin position="162"/>
        <end position="174"/>
    </location>
</feature>
<evidence type="ECO:0000313" key="2">
    <source>
        <dbReference type="EMBL" id="CAI2166289.1"/>
    </source>
</evidence>
<gene>
    <name evidence="2" type="ORF">FWILDA_LOCUS2498</name>
</gene>
<dbReference type="OrthoDB" id="2438569at2759"/>
<protein>
    <submittedName>
        <fullName evidence="2">14290_t:CDS:1</fullName>
    </submittedName>
</protein>
<evidence type="ECO:0000313" key="3">
    <source>
        <dbReference type="Proteomes" id="UP001153678"/>
    </source>
</evidence>
<accession>A0A9W4SE45</accession>
<comment type="caution">
    <text evidence="2">The sequence shown here is derived from an EMBL/GenBank/DDBJ whole genome shotgun (WGS) entry which is preliminary data.</text>
</comment>
<keyword evidence="3" id="KW-1185">Reference proteome</keyword>
<feature type="region of interest" description="Disordered" evidence="1">
    <location>
        <begin position="109"/>
        <end position="186"/>
    </location>
</feature>
<evidence type="ECO:0000256" key="1">
    <source>
        <dbReference type="SAM" id="MobiDB-lite"/>
    </source>
</evidence>
<organism evidence="2 3">
    <name type="scientific">Funneliformis geosporum</name>
    <dbReference type="NCBI Taxonomy" id="1117311"/>
    <lineage>
        <taxon>Eukaryota</taxon>
        <taxon>Fungi</taxon>
        <taxon>Fungi incertae sedis</taxon>
        <taxon>Mucoromycota</taxon>
        <taxon>Glomeromycotina</taxon>
        <taxon>Glomeromycetes</taxon>
        <taxon>Glomerales</taxon>
        <taxon>Glomeraceae</taxon>
        <taxon>Funneliformis</taxon>
    </lineage>
</organism>
<dbReference type="AlphaFoldDB" id="A0A9W4SE45"/>
<feature type="compositionally biased region" description="Basic residues" evidence="1">
    <location>
        <begin position="129"/>
        <end position="138"/>
    </location>
</feature>
<reference evidence="2" key="1">
    <citation type="submission" date="2022-08" db="EMBL/GenBank/DDBJ databases">
        <authorList>
            <person name="Kallberg Y."/>
            <person name="Tangrot J."/>
            <person name="Rosling A."/>
        </authorList>
    </citation>
    <scope>NUCLEOTIDE SEQUENCE</scope>
    <source>
        <strain evidence="2">Wild A</strain>
    </source>
</reference>
<proteinExistence type="predicted"/>
<dbReference type="EMBL" id="CAMKVN010000292">
    <property type="protein sequence ID" value="CAI2166289.1"/>
    <property type="molecule type" value="Genomic_DNA"/>
</dbReference>
<name>A0A9W4SE45_9GLOM</name>